<keyword evidence="3" id="KW-1185">Reference proteome</keyword>
<dbReference type="AlphaFoldDB" id="A0A9X1M6E7"/>
<organism evidence="1 4">
    <name type="scientific">Arthrobacter zhangbolii</name>
    <dbReference type="NCBI Taxonomy" id="2886936"/>
    <lineage>
        <taxon>Bacteria</taxon>
        <taxon>Bacillati</taxon>
        <taxon>Actinomycetota</taxon>
        <taxon>Actinomycetes</taxon>
        <taxon>Micrococcales</taxon>
        <taxon>Micrococcaceae</taxon>
        <taxon>Arthrobacter</taxon>
    </lineage>
</organism>
<evidence type="ECO:0000313" key="2">
    <source>
        <dbReference type="EMBL" id="UON93457.1"/>
    </source>
</evidence>
<dbReference type="Pfam" id="PF15428">
    <property type="entry name" value="Imm26"/>
    <property type="match status" value="1"/>
</dbReference>
<dbReference type="Proteomes" id="UP000829758">
    <property type="component" value="Chromosome"/>
</dbReference>
<dbReference type="Proteomes" id="UP001155145">
    <property type="component" value="Unassembled WGS sequence"/>
</dbReference>
<proteinExistence type="predicted"/>
<evidence type="ECO:0000313" key="1">
    <source>
        <dbReference type="EMBL" id="MCC3271715.1"/>
    </source>
</evidence>
<dbReference type="EMBL" id="JAJFZT010000001">
    <property type="protein sequence ID" value="MCC3271715.1"/>
    <property type="molecule type" value="Genomic_DNA"/>
</dbReference>
<evidence type="ECO:0000313" key="4">
    <source>
        <dbReference type="Proteomes" id="UP001155145"/>
    </source>
</evidence>
<dbReference type="InterPro" id="IPR029278">
    <property type="entry name" value="Imm26"/>
</dbReference>
<reference evidence="1" key="1">
    <citation type="submission" date="2021-10" db="EMBL/GenBank/DDBJ databases">
        <title>Novel species in genus Arthrobacter.</title>
        <authorList>
            <person name="Liu Y."/>
        </authorList>
    </citation>
    <scope>NUCLEOTIDE SEQUENCE</scope>
    <source>
        <strain evidence="1">Zg-Y462</strain>
        <strain evidence="3">zg-Y462</strain>
    </source>
</reference>
<accession>A0A9X1M6E7</accession>
<sequence>MKFPKLKDGDVFKVPLGDGRAAVGQVISTYFSAHYVVIFDFVAQEDDIELNVTSALQSRPAFGGLTFDALFRPGRWQVLGNSVVDGRKFLPAYKTGASEIGNCVIEDFKGTRRRPATEVEEAIVPFRTTISPIILERAMKAHVGMEPWLDAFDEVRLGQTVKSADIFDD</sequence>
<protein>
    <submittedName>
        <fullName evidence="1">Immunity 26/phosphotriesterase HocA family protein</fullName>
    </submittedName>
</protein>
<dbReference type="RefSeq" id="WP_227902097.1">
    <property type="nucleotide sequence ID" value="NZ_CP094984.1"/>
</dbReference>
<name>A0A9X1M6E7_9MICC</name>
<evidence type="ECO:0000313" key="3">
    <source>
        <dbReference type="Proteomes" id="UP000829758"/>
    </source>
</evidence>
<dbReference type="EMBL" id="CP094984">
    <property type="protein sequence ID" value="UON93457.1"/>
    <property type="molecule type" value="Genomic_DNA"/>
</dbReference>
<gene>
    <name evidence="1" type="ORF">LJ755_03075</name>
    <name evidence="2" type="ORF">MUK71_07620</name>
</gene>